<sequence>MARQKTADLLFKNLPSLKKYLKYENFINELSDIKIDKLKWDDYLIKGGIYIISCRKDENYYKQRYETLFEELSKNIKFKKDDEKLNEQRANLIFFIMDLLDSVDYDLLNAENAGNAKSEHKKMTIVRELKSYMSDKYSIPIDSVWIFTRLLYKPELENIKEYQKICVNKSETPNSPFDIKPNLDLFCIPTSYEIPKYIITHLSDTLKTDDENVISDFRNDYLALMRLDNSLTLEATSERNKYKYRLKRDTQKGINYRFEIISECFGIGLKDKLKRNEFVKALTDDINSFFNEGK</sequence>
<dbReference type="AlphaFoldDB" id="A0AAX0HAI2"/>
<proteinExistence type="predicted"/>
<reference evidence="1 2" key="1">
    <citation type="journal article" date="2016" name="Genome Biol. Evol.">
        <title>Comparative Genomics of Campylobacter fetus from Reptiles and Mammals Reveals Divergent Evolution in Host-Associated Lineages.</title>
        <authorList>
            <person name="Gilbert M.J."/>
            <person name="Miller W.G."/>
            <person name="Yee E."/>
            <person name="Zomer A.L."/>
            <person name="van der Graaf-van Bloois L."/>
            <person name="Fitzgerald C."/>
            <person name="Forbes K.J."/>
            <person name="Meric G."/>
            <person name="Sheppard S.K."/>
            <person name="Wagenaar J.A."/>
            <person name="Duim B."/>
        </authorList>
    </citation>
    <scope>NUCLEOTIDE SEQUENCE [LARGE SCALE GENOMIC DNA]</scope>
    <source>
        <strain evidence="1 2">12S02225-3</strain>
    </source>
</reference>
<gene>
    <name evidence="1" type="ORF">CFT12S02225_05880</name>
</gene>
<dbReference type="Proteomes" id="UP000093100">
    <property type="component" value="Unassembled WGS sequence"/>
</dbReference>
<comment type="caution">
    <text evidence="1">The sequence shown here is derived from an EMBL/GenBank/DDBJ whole genome shotgun (WGS) entry which is preliminary data.</text>
</comment>
<name>A0AAX0HAI2_CAMFE</name>
<accession>A0AAX0HAI2</accession>
<evidence type="ECO:0000313" key="1">
    <source>
        <dbReference type="EMBL" id="OCR90564.1"/>
    </source>
</evidence>
<protein>
    <submittedName>
        <fullName evidence="1">Uncharacterized protein</fullName>
    </submittedName>
</protein>
<dbReference type="RefSeq" id="WP_065841052.1">
    <property type="nucleotide sequence ID" value="NZ_LFLK01000005.1"/>
</dbReference>
<dbReference type="EMBL" id="LFLK01000005">
    <property type="protein sequence ID" value="OCR90564.1"/>
    <property type="molecule type" value="Genomic_DNA"/>
</dbReference>
<organism evidence="1 2">
    <name type="scientific">Campylobacter fetus subsp. testudinum</name>
    <dbReference type="NCBI Taxonomy" id="1507806"/>
    <lineage>
        <taxon>Bacteria</taxon>
        <taxon>Pseudomonadati</taxon>
        <taxon>Campylobacterota</taxon>
        <taxon>Epsilonproteobacteria</taxon>
        <taxon>Campylobacterales</taxon>
        <taxon>Campylobacteraceae</taxon>
        <taxon>Campylobacter</taxon>
    </lineage>
</organism>
<evidence type="ECO:0000313" key="2">
    <source>
        <dbReference type="Proteomes" id="UP000093100"/>
    </source>
</evidence>